<evidence type="ECO:0000313" key="3">
    <source>
        <dbReference type="Proteomes" id="UP000464954"/>
    </source>
</evidence>
<dbReference type="RefSeq" id="WP_160627274.1">
    <property type="nucleotide sequence ID" value="NZ_CP047593.1"/>
</dbReference>
<dbReference type="Pfam" id="PF01797">
    <property type="entry name" value="Y1_Tnp"/>
    <property type="match status" value="1"/>
</dbReference>
<reference evidence="2 3" key="1">
    <citation type="submission" date="2020-01" db="EMBL/GenBank/DDBJ databases">
        <title>Ponticoccus aerotolerans gen. nov., sp. nov., an anaerobic bacterium and proposal of Ponticoccusceae fam. nov., Ponticoccusles ord. nov. and Ponticoccuse classis nov. in the phylum Kiritimatiellaeota.</title>
        <authorList>
            <person name="Zhou L.Y."/>
            <person name="Du Z.J."/>
        </authorList>
    </citation>
    <scope>NUCLEOTIDE SEQUENCE [LARGE SCALE GENOMIC DNA]</scope>
    <source>
        <strain evidence="2 3">S-5007</strain>
    </source>
</reference>
<dbReference type="PANTHER" id="PTHR34322:SF2">
    <property type="entry name" value="TRANSPOSASE IS200-LIKE DOMAIN-CONTAINING PROTEIN"/>
    <property type="match status" value="1"/>
</dbReference>
<feature type="domain" description="Transposase IS200-like" evidence="1">
    <location>
        <begin position="5"/>
        <end position="121"/>
    </location>
</feature>
<evidence type="ECO:0000313" key="2">
    <source>
        <dbReference type="EMBL" id="QHI68698.1"/>
    </source>
</evidence>
<dbReference type="SUPFAM" id="SSF143422">
    <property type="entry name" value="Transposase IS200-like"/>
    <property type="match status" value="1"/>
</dbReference>
<dbReference type="AlphaFoldDB" id="A0A6P1M9E1"/>
<proteinExistence type="predicted"/>
<dbReference type="EMBL" id="CP047593">
    <property type="protein sequence ID" value="QHI68698.1"/>
    <property type="molecule type" value="Genomic_DNA"/>
</dbReference>
<protein>
    <recommendedName>
        <fullName evidence="1">Transposase IS200-like domain-containing protein</fullName>
    </recommendedName>
</protein>
<dbReference type="PANTHER" id="PTHR34322">
    <property type="entry name" value="TRANSPOSASE, Y1_TNP DOMAIN-CONTAINING"/>
    <property type="match status" value="1"/>
</dbReference>
<accession>A0A6P1M9E1</accession>
<keyword evidence="3" id="KW-1185">Reference proteome</keyword>
<organism evidence="2 3">
    <name type="scientific">Tichowtungia aerotolerans</name>
    <dbReference type="NCBI Taxonomy" id="2697043"/>
    <lineage>
        <taxon>Bacteria</taxon>
        <taxon>Pseudomonadati</taxon>
        <taxon>Kiritimatiellota</taxon>
        <taxon>Tichowtungiia</taxon>
        <taxon>Tichowtungiales</taxon>
        <taxon>Tichowtungiaceae</taxon>
        <taxon>Tichowtungia</taxon>
    </lineage>
</organism>
<dbReference type="Gene3D" id="3.30.70.1290">
    <property type="entry name" value="Transposase IS200-like"/>
    <property type="match status" value="1"/>
</dbReference>
<dbReference type="InterPro" id="IPR036515">
    <property type="entry name" value="Transposase_17_sf"/>
</dbReference>
<name>A0A6P1M9E1_9BACT</name>
<dbReference type="GO" id="GO:0004803">
    <property type="term" value="F:transposase activity"/>
    <property type="evidence" value="ECO:0007669"/>
    <property type="project" value="InterPro"/>
</dbReference>
<dbReference type="KEGG" id="taer:GT409_04300"/>
<dbReference type="GO" id="GO:0006313">
    <property type="term" value="P:DNA transposition"/>
    <property type="evidence" value="ECO:0007669"/>
    <property type="project" value="InterPro"/>
</dbReference>
<gene>
    <name evidence="2" type="ORF">GT409_04300</name>
</gene>
<evidence type="ECO:0000259" key="1">
    <source>
        <dbReference type="SMART" id="SM01321"/>
    </source>
</evidence>
<dbReference type="InterPro" id="IPR002686">
    <property type="entry name" value="Transposase_17"/>
</dbReference>
<dbReference type="SMART" id="SM01321">
    <property type="entry name" value="Y1_Tnp"/>
    <property type="match status" value="1"/>
</dbReference>
<dbReference type="Proteomes" id="UP000464954">
    <property type="component" value="Chromosome"/>
</dbReference>
<sequence>MRIEYPGARYHVMCRGNQSRDIFQRQEDADLFVRCLGEMCVRNQVVVYAWCLMRNHYHLLLETPQGNLVDAMKWFQGTFTQRYNARHKLWGHLFQGRYKAKVVDDKDASYFRKVSDYIHLNPADAGVVQPGQLADYRWSSYPLYLASPSKRPEWLNVLSVLSACAIPNDSLTSRRAYAAYMELRHQAVALDQLSAEERADWMHMERGWVHGARAFRDRMVSCLEENGKAHLKSLVDAEQKRDLTEAAAEAVLQKCLAYFRIEQDGLCRMAKSAPEKMLIAGLLRYHYPVRAEWVSGRLVMGHFTTVSRAMKFYDQAEGEWLKNKEQILKFIG</sequence>
<dbReference type="GO" id="GO:0003677">
    <property type="term" value="F:DNA binding"/>
    <property type="evidence" value="ECO:0007669"/>
    <property type="project" value="InterPro"/>
</dbReference>